<keyword evidence="4" id="KW-0645">Protease</keyword>
<dbReference type="InterPro" id="IPR003675">
    <property type="entry name" value="Rce1/LyrA-like_dom"/>
</dbReference>
<dbReference type="AlphaFoldDB" id="A0A0R2LES1"/>
<dbReference type="PATRIC" id="fig|616990.3.peg.642"/>
<proteinExistence type="inferred from homology"/>
<dbReference type="OrthoDB" id="8607342at2"/>
<feature type="transmembrane region" description="Helical" evidence="2">
    <location>
        <begin position="12"/>
        <end position="32"/>
    </location>
</feature>
<dbReference type="PANTHER" id="PTHR36435:SF1">
    <property type="entry name" value="CAAX AMINO TERMINAL PROTEASE FAMILY PROTEIN"/>
    <property type="match status" value="1"/>
</dbReference>
<dbReference type="STRING" id="616990.IV54_GL000599"/>
<evidence type="ECO:0000256" key="1">
    <source>
        <dbReference type="ARBA" id="ARBA00009067"/>
    </source>
</evidence>
<name>A0A0R2LES1_9LACO</name>
<reference evidence="4 5" key="1">
    <citation type="journal article" date="2015" name="Genome Announc.">
        <title>Expanding the biotechnology potential of lactobacilli through comparative genomics of 213 strains and associated genera.</title>
        <authorList>
            <person name="Sun Z."/>
            <person name="Harris H.M."/>
            <person name="McCann A."/>
            <person name="Guo C."/>
            <person name="Argimon S."/>
            <person name="Zhang W."/>
            <person name="Yang X."/>
            <person name="Jeffery I.B."/>
            <person name="Cooney J.C."/>
            <person name="Kagawa T.F."/>
            <person name="Liu W."/>
            <person name="Song Y."/>
            <person name="Salvetti E."/>
            <person name="Wrobel A."/>
            <person name="Rasinkangas P."/>
            <person name="Parkhill J."/>
            <person name="Rea M.C."/>
            <person name="O'Sullivan O."/>
            <person name="Ritari J."/>
            <person name="Douillard F.P."/>
            <person name="Paul Ross R."/>
            <person name="Yang R."/>
            <person name="Briner A.E."/>
            <person name="Felis G.E."/>
            <person name="de Vos W.M."/>
            <person name="Barrangou R."/>
            <person name="Klaenhammer T.R."/>
            <person name="Caufield P.W."/>
            <person name="Cui Y."/>
            <person name="Zhang H."/>
            <person name="O'Toole P.W."/>
        </authorList>
    </citation>
    <scope>NUCLEOTIDE SEQUENCE [LARGE SCALE GENOMIC DNA]</scope>
    <source>
        <strain evidence="4 5">DSM 22467</strain>
    </source>
</reference>
<comment type="similarity">
    <text evidence="1">Belongs to the UPF0177 family.</text>
</comment>
<keyword evidence="2" id="KW-0812">Transmembrane</keyword>
<dbReference type="PANTHER" id="PTHR36435">
    <property type="entry name" value="SLR1288 PROTEIN"/>
    <property type="match status" value="1"/>
</dbReference>
<dbReference type="GO" id="GO:0004175">
    <property type="term" value="F:endopeptidase activity"/>
    <property type="evidence" value="ECO:0007669"/>
    <property type="project" value="UniProtKB-ARBA"/>
</dbReference>
<feature type="transmembrane region" description="Helical" evidence="2">
    <location>
        <begin position="126"/>
        <end position="147"/>
    </location>
</feature>
<organism evidence="4 5">
    <name type="scientific">Levilactobacillus paucivorans</name>
    <dbReference type="NCBI Taxonomy" id="616990"/>
    <lineage>
        <taxon>Bacteria</taxon>
        <taxon>Bacillati</taxon>
        <taxon>Bacillota</taxon>
        <taxon>Bacilli</taxon>
        <taxon>Lactobacillales</taxon>
        <taxon>Lactobacillaceae</taxon>
        <taxon>Levilactobacillus</taxon>
    </lineage>
</organism>
<evidence type="ECO:0000313" key="4">
    <source>
        <dbReference type="EMBL" id="KRO00276.1"/>
    </source>
</evidence>
<evidence type="ECO:0000259" key="3">
    <source>
        <dbReference type="Pfam" id="PF02517"/>
    </source>
</evidence>
<evidence type="ECO:0000256" key="2">
    <source>
        <dbReference type="SAM" id="Phobius"/>
    </source>
</evidence>
<comment type="caution">
    <text evidence="4">The sequence shown here is derived from an EMBL/GenBank/DDBJ whole genome shotgun (WGS) entry which is preliminary data.</text>
</comment>
<feature type="transmembrane region" description="Helical" evidence="2">
    <location>
        <begin position="181"/>
        <end position="198"/>
    </location>
</feature>
<protein>
    <submittedName>
        <fullName evidence="4">Metal-dependent membrane protease</fullName>
    </submittedName>
</protein>
<dbReference type="InterPro" id="IPR052710">
    <property type="entry name" value="CAAX_protease"/>
</dbReference>
<feature type="transmembrane region" description="Helical" evidence="2">
    <location>
        <begin position="85"/>
        <end position="106"/>
    </location>
</feature>
<keyword evidence="2" id="KW-1133">Transmembrane helix</keyword>
<feature type="domain" description="CAAX prenyl protease 2/Lysostaphin resistance protein A-like" evidence="3">
    <location>
        <begin position="127"/>
        <end position="217"/>
    </location>
</feature>
<keyword evidence="5" id="KW-1185">Reference proteome</keyword>
<dbReference type="GO" id="GO:0080120">
    <property type="term" value="P:CAAX-box protein maturation"/>
    <property type="evidence" value="ECO:0007669"/>
    <property type="project" value="UniProtKB-ARBA"/>
</dbReference>
<dbReference type="EMBL" id="JQCA01000126">
    <property type="protein sequence ID" value="KRO00276.1"/>
    <property type="molecule type" value="Genomic_DNA"/>
</dbReference>
<feature type="transmembrane region" description="Helical" evidence="2">
    <location>
        <begin position="207"/>
        <end position="226"/>
    </location>
</feature>
<gene>
    <name evidence="4" type="ORF">IV54_GL000599</name>
</gene>
<dbReference type="Pfam" id="PF02517">
    <property type="entry name" value="Rce1-like"/>
    <property type="match status" value="1"/>
</dbReference>
<accession>A0A0R2LES1</accession>
<feature type="transmembrane region" description="Helical" evidence="2">
    <location>
        <begin position="159"/>
        <end position="175"/>
    </location>
</feature>
<keyword evidence="2" id="KW-0472">Membrane</keyword>
<dbReference type="Proteomes" id="UP000051906">
    <property type="component" value="Unassembled WGS sequence"/>
</dbReference>
<evidence type="ECO:0000313" key="5">
    <source>
        <dbReference type="Proteomes" id="UP000051906"/>
    </source>
</evidence>
<dbReference type="GO" id="GO:0006508">
    <property type="term" value="P:proteolysis"/>
    <property type="evidence" value="ECO:0007669"/>
    <property type="project" value="UniProtKB-KW"/>
</dbReference>
<sequence>MDIVNSAQKQNFINIGWFLVMLILVTIVQIPLAFLSRGASWQRGLWAVVYAAGFLVAIAIGLWIYRRIVPGKWQRLTGQDWRLMVKGYVFMMVVEMSLNIVNMLVFKETSTKNNDLIATILGKSPLSLIMLSLTAVLASPVLEELTFRGILVSGCFSKERFWLPIVASGIVFSLVHQSDNLISWLIYAIMGGTFAYVYRKTGKLQTTIFMHGFNNLIAMLLMVTTIR</sequence>
<keyword evidence="4" id="KW-0378">Hydrolase</keyword>
<feature type="transmembrane region" description="Helical" evidence="2">
    <location>
        <begin position="44"/>
        <end position="65"/>
    </location>
</feature>